<feature type="chain" id="PRO_5004381510" evidence="4">
    <location>
        <begin position="41"/>
        <end position="342"/>
    </location>
</feature>
<dbReference type="Proteomes" id="UP000013966">
    <property type="component" value="Plasmid p1"/>
</dbReference>
<sequence>MEEDMLSLEKKSRSGLRPLAAALTALTALTLAASFTAAHAADDGLPKIANKKPLKVGFAQTESNNPWRLAETKSFKDIAAKCGWQMVMTDANSSAAKQVSDIQSMIAQHVDLLVFPPREEKPLAPVVLQAKKAGIPVILVDRNIDQSMAKAGKDYITFIGSDFIDQGQRAADWLVKATNGKATIIELEGSTGASAANDRKKGFDDVIAKNSGMKIVASQSGDFARDKGRQVMETLLQAHPDVTAVYAHNDEMALGAIAAIKAAGKQPGKDIVLVTIDGTKGGLEAIKAGELGASVQSSPFFGPLACDVAQKYAKGETIPPWVKVSDRFYDKSNVDASMQYGY</sequence>
<dbReference type="KEGG" id="buo:BRPE64_DCDS02820"/>
<proteinExistence type="inferred from homology"/>
<dbReference type="SUPFAM" id="SSF53822">
    <property type="entry name" value="Periplasmic binding protein-like I"/>
    <property type="match status" value="1"/>
</dbReference>
<dbReference type="GO" id="GO:0030246">
    <property type="term" value="F:carbohydrate binding"/>
    <property type="evidence" value="ECO:0007669"/>
    <property type="project" value="UniProtKB-ARBA"/>
</dbReference>
<dbReference type="AlphaFoldDB" id="R4WRD3"/>
<evidence type="ECO:0000256" key="3">
    <source>
        <dbReference type="ARBA" id="ARBA00022729"/>
    </source>
</evidence>
<evidence type="ECO:0000256" key="1">
    <source>
        <dbReference type="ARBA" id="ARBA00004196"/>
    </source>
</evidence>
<dbReference type="HOGENOM" id="CLU_037628_3_2_4"/>
<keyword evidence="3 4" id="KW-0732">Signal</keyword>
<keyword evidence="6" id="KW-0614">Plasmid</keyword>
<dbReference type="InterPro" id="IPR028082">
    <property type="entry name" value="Peripla_BP_I"/>
</dbReference>
<dbReference type="Pfam" id="PF13407">
    <property type="entry name" value="Peripla_BP_4"/>
    <property type="match status" value="1"/>
</dbReference>
<comment type="similarity">
    <text evidence="2">Belongs to the bacterial solute-binding protein 2 family.</text>
</comment>
<dbReference type="EMBL" id="AP013061">
    <property type="protein sequence ID" value="BAN27218.1"/>
    <property type="molecule type" value="Genomic_DNA"/>
</dbReference>
<evidence type="ECO:0000313" key="6">
    <source>
        <dbReference type="EMBL" id="BAN27218.1"/>
    </source>
</evidence>
<feature type="signal peptide" evidence="4">
    <location>
        <begin position="1"/>
        <end position="40"/>
    </location>
</feature>
<keyword evidence="7" id="KW-1185">Reference proteome</keyword>
<name>R4WRD3_9BURK</name>
<reference evidence="6 7" key="2">
    <citation type="journal article" date="2018" name="Int. J. Syst. Evol. Microbiol.">
        <title>Burkholderia insecticola sp. nov., a gut symbiotic bacterium of the bean bug Riptortus pedestris.</title>
        <authorList>
            <person name="Takeshita K."/>
            <person name="Tamaki H."/>
            <person name="Ohbayashi T."/>
            <person name="Meng X.-Y."/>
            <person name="Sone T."/>
            <person name="Mitani Y."/>
            <person name="Peeters C."/>
            <person name="Kikuchi Y."/>
            <person name="Vandamme P."/>
        </authorList>
    </citation>
    <scope>NUCLEOTIDE SEQUENCE [LARGE SCALE GENOMIC DNA]</scope>
    <source>
        <strain evidence="6">RPE64</strain>
        <plasmid evidence="6 7">p1</plasmid>
    </source>
</reference>
<evidence type="ECO:0000256" key="4">
    <source>
        <dbReference type="SAM" id="SignalP"/>
    </source>
</evidence>
<evidence type="ECO:0000256" key="2">
    <source>
        <dbReference type="ARBA" id="ARBA00007639"/>
    </source>
</evidence>
<dbReference type="CDD" id="cd06309">
    <property type="entry name" value="PBP1_galactofuranose_YtfQ-like"/>
    <property type="match status" value="1"/>
</dbReference>
<geneLocation type="plasmid" evidence="6 7">
    <name>p1</name>
</geneLocation>
<organism evidence="6 7">
    <name type="scientific">Caballeronia insecticola</name>
    <dbReference type="NCBI Taxonomy" id="758793"/>
    <lineage>
        <taxon>Bacteria</taxon>
        <taxon>Pseudomonadati</taxon>
        <taxon>Pseudomonadota</taxon>
        <taxon>Betaproteobacteria</taxon>
        <taxon>Burkholderiales</taxon>
        <taxon>Burkholderiaceae</taxon>
        <taxon>Caballeronia</taxon>
    </lineage>
</organism>
<dbReference type="GO" id="GO:0030313">
    <property type="term" value="C:cell envelope"/>
    <property type="evidence" value="ECO:0007669"/>
    <property type="project" value="UniProtKB-SubCell"/>
</dbReference>
<comment type="subcellular location">
    <subcellularLocation>
        <location evidence="1">Cell envelope</location>
    </subcellularLocation>
</comment>
<feature type="domain" description="Periplasmic binding protein" evidence="5">
    <location>
        <begin position="56"/>
        <end position="316"/>
    </location>
</feature>
<accession>R4WRD3</accession>
<evidence type="ECO:0000313" key="7">
    <source>
        <dbReference type="Proteomes" id="UP000013966"/>
    </source>
</evidence>
<dbReference type="Gene3D" id="3.40.50.2300">
    <property type="match status" value="2"/>
</dbReference>
<dbReference type="PATRIC" id="fig|758793.3.peg.5433"/>
<evidence type="ECO:0000259" key="5">
    <source>
        <dbReference type="Pfam" id="PF13407"/>
    </source>
</evidence>
<dbReference type="PANTHER" id="PTHR46847:SF3">
    <property type="entry name" value="GALACTOFURANOSE-BINDING PROTEIN YTFQ"/>
    <property type="match status" value="1"/>
</dbReference>
<dbReference type="PANTHER" id="PTHR46847">
    <property type="entry name" value="D-ALLOSE-BINDING PERIPLASMIC PROTEIN-RELATED"/>
    <property type="match status" value="1"/>
</dbReference>
<reference evidence="6 7" key="1">
    <citation type="journal article" date="2013" name="Genome Announc.">
        <title>Complete Genome Sequence of Burkholderia sp. Strain RPE64, Bacterial Symbiont of the Bean Bug Riptortus pedestris.</title>
        <authorList>
            <person name="Shibata T.F."/>
            <person name="Maeda T."/>
            <person name="Nikoh N."/>
            <person name="Yamaguchi K."/>
            <person name="Oshima K."/>
            <person name="Hattori M."/>
            <person name="Nishiyama T."/>
            <person name="Hasebe M."/>
            <person name="Fukatsu T."/>
            <person name="Kikuchi Y."/>
            <person name="Shigenobu S."/>
        </authorList>
    </citation>
    <scope>NUCLEOTIDE SEQUENCE [LARGE SCALE GENOMIC DNA]</scope>
    <source>
        <plasmid evidence="6 7">p1</plasmid>
    </source>
</reference>
<protein>
    <submittedName>
        <fullName evidence="6">Periplasmic binding protein/LacI transcriptional regulator</fullName>
    </submittedName>
</protein>
<dbReference type="InterPro" id="IPR025997">
    <property type="entry name" value="SBP_2_dom"/>
</dbReference>
<gene>
    <name evidence="6" type="ORF">BRPE64_DCDS02820</name>
</gene>